<evidence type="ECO:0000313" key="2">
    <source>
        <dbReference type="Proteomes" id="UP000827986"/>
    </source>
</evidence>
<organism evidence="1 2">
    <name type="scientific">Mauremys mutica</name>
    <name type="common">yellowpond turtle</name>
    <dbReference type="NCBI Taxonomy" id="74926"/>
    <lineage>
        <taxon>Eukaryota</taxon>
        <taxon>Metazoa</taxon>
        <taxon>Chordata</taxon>
        <taxon>Craniata</taxon>
        <taxon>Vertebrata</taxon>
        <taxon>Euteleostomi</taxon>
        <taxon>Archelosauria</taxon>
        <taxon>Testudinata</taxon>
        <taxon>Testudines</taxon>
        <taxon>Cryptodira</taxon>
        <taxon>Durocryptodira</taxon>
        <taxon>Testudinoidea</taxon>
        <taxon>Geoemydidae</taxon>
        <taxon>Geoemydinae</taxon>
        <taxon>Mauremys</taxon>
    </lineage>
</organism>
<name>A0A9D3XX91_9SAUR</name>
<gene>
    <name evidence="1" type="ORF">KIL84_015138</name>
</gene>
<evidence type="ECO:0000313" key="1">
    <source>
        <dbReference type="EMBL" id="KAH1187938.1"/>
    </source>
</evidence>
<accession>A0A9D3XX91</accession>
<dbReference type="EMBL" id="JAHDVG010000213">
    <property type="protein sequence ID" value="KAH1187938.1"/>
    <property type="molecule type" value="Genomic_DNA"/>
</dbReference>
<sequence>MTASRALTPRARKVGARRPGVMDAVKRRDAVAEWQGSYGQELWLFALHMVPVVQWPDRDCDQHLEETFQRYNGVTS</sequence>
<dbReference type="Proteomes" id="UP000827986">
    <property type="component" value="Unassembled WGS sequence"/>
</dbReference>
<keyword evidence="2" id="KW-1185">Reference proteome</keyword>
<proteinExistence type="predicted"/>
<protein>
    <submittedName>
        <fullName evidence="1">Uncharacterized protein</fullName>
    </submittedName>
</protein>
<comment type="caution">
    <text evidence="1">The sequence shown here is derived from an EMBL/GenBank/DDBJ whole genome shotgun (WGS) entry which is preliminary data.</text>
</comment>
<reference evidence="1" key="1">
    <citation type="submission" date="2021-09" db="EMBL/GenBank/DDBJ databases">
        <title>The genome of Mauremys mutica provides insights into the evolution of semi-aquatic lifestyle.</title>
        <authorList>
            <person name="Gong S."/>
            <person name="Gao Y."/>
        </authorList>
    </citation>
    <scope>NUCLEOTIDE SEQUENCE</scope>
    <source>
        <strain evidence="1">MM-2020</strain>
        <tissue evidence="1">Muscle</tissue>
    </source>
</reference>
<dbReference type="AlphaFoldDB" id="A0A9D3XX91"/>